<dbReference type="GO" id="GO:0032259">
    <property type="term" value="P:methylation"/>
    <property type="evidence" value="ECO:0007669"/>
    <property type="project" value="UniProtKB-KW"/>
</dbReference>
<evidence type="ECO:0000256" key="4">
    <source>
        <dbReference type="ARBA" id="ARBA00022691"/>
    </source>
</evidence>
<name>A0ABD3RDN2_9STRA</name>
<evidence type="ECO:0000313" key="7">
    <source>
        <dbReference type="Proteomes" id="UP001530377"/>
    </source>
</evidence>
<dbReference type="AlphaFoldDB" id="A0ABD3RDN2"/>
<dbReference type="InterPro" id="IPR029063">
    <property type="entry name" value="SAM-dependent_MTases_sf"/>
</dbReference>
<dbReference type="InterPro" id="IPR050390">
    <property type="entry name" value="C5-Methyltransferase"/>
</dbReference>
<dbReference type="PANTHER" id="PTHR10629">
    <property type="entry name" value="CYTOSINE-SPECIFIC METHYLTRANSFERASE"/>
    <property type="match status" value="1"/>
</dbReference>
<keyword evidence="2" id="KW-0489">Methyltransferase</keyword>
<evidence type="ECO:0000256" key="1">
    <source>
        <dbReference type="ARBA" id="ARBA00011975"/>
    </source>
</evidence>
<dbReference type="Pfam" id="PF00145">
    <property type="entry name" value="DNA_methylase"/>
    <property type="match status" value="1"/>
</dbReference>
<dbReference type="Gene3D" id="3.40.50.150">
    <property type="entry name" value="Vaccinia Virus protein VP39"/>
    <property type="match status" value="1"/>
</dbReference>
<evidence type="ECO:0000256" key="3">
    <source>
        <dbReference type="ARBA" id="ARBA00022679"/>
    </source>
</evidence>
<dbReference type="SUPFAM" id="SSF53335">
    <property type="entry name" value="S-adenosyl-L-methionine-dependent methyltransferases"/>
    <property type="match status" value="1"/>
</dbReference>
<keyword evidence="4" id="KW-0949">S-adenosyl-L-methionine</keyword>
<feature type="region of interest" description="Disordered" evidence="5">
    <location>
        <begin position="467"/>
        <end position="490"/>
    </location>
</feature>
<feature type="region of interest" description="Disordered" evidence="5">
    <location>
        <begin position="1"/>
        <end position="39"/>
    </location>
</feature>
<dbReference type="EC" id="2.1.1.37" evidence="1"/>
<dbReference type="InterPro" id="IPR001525">
    <property type="entry name" value="C5_MeTfrase"/>
</dbReference>
<proteinExistence type="predicted"/>
<feature type="compositionally biased region" description="Polar residues" evidence="5">
    <location>
        <begin position="471"/>
        <end position="490"/>
    </location>
</feature>
<dbReference type="GO" id="GO:0003886">
    <property type="term" value="F:DNA (cytosine-5-)-methyltransferase activity"/>
    <property type="evidence" value="ECO:0007669"/>
    <property type="project" value="UniProtKB-EC"/>
</dbReference>
<feature type="compositionally biased region" description="Basic and acidic residues" evidence="5">
    <location>
        <begin position="1"/>
        <end position="13"/>
    </location>
</feature>
<sequence length="490" mass="55407">MRTRADDGERDGGVGRGAGDDDDDDEDCGKNGEGGDVNANGGYFEVDKILDRRIHPRLGSDTSGKAVEYREYVVCCSLPPSPSMFNRNLARSINGPRIDASWRILICLVSPSPPSSAVVRWMKPPQGTLYDERSYEDSWIIAEHLDQNSLAEAFRRFPQDADREHNYYRSDVNEEQRCGATEEGWGEEDGRSSLDSDDFSSDDDDDEEEDMEEEDDSDENDMYFNGVRDYEDDKEEEDGSGNMVAMDVKDPNVAHLRESDYNAPGTAELFLNRKTYRVGQSYFGINERTIYTITMILPKAREAKCQAKCHRYVRMDGCFVCPKGQEESYIMSGEGEVIKDLADLKRPCKRFDKYHMKYDEDDNQRSFAYFSSTGTIQHHPNCKPTVLDLFAGVGGMCLGMEKFFHVKWVVDNDHLAAATLNANKTGSDIHIYTEDVKTFLKKSVRGDPCYPAAREVDHIHASPPCKGFSRANRNGGKNDTWNNNVSRLKI</sequence>
<reference evidence="6 7" key="1">
    <citation type="submission" date="2024-10" db="EMBL/GenBank/DDBJ databases">
        <title>Updated reference genomes for cyclostephanoid diatoms.</title>
        <authorList>
            <person name="Roberts W.R."/>
            <person name="Alverson A.J."/>
        </authorList>
    </citation>
    <scope>NUCLEOTIDE SEQUENCE [LARGE SCALE GENOMIC DNA]</scope>
    <source>
        <strain evidence="6 7">AJA228-03</strain>
    </source>
</reference>
<evidence type="ECO:0000256" key="2">
    <source>
        <dbReference type="ARBA" id="ARBA00022603"/>
    </source>
</evidence>
<feature type="compositionally biased region" description="Acidic residues" evidence="5">
    <location>
        <begin position="195"/>
        <end position="221"/>
    </location>
</feature>
<keyword evidence="7" id="KW-1185">Reference proteome</keyword>
<feature type="region of interest" description="Disordered" evidence="5">
    <location>
        <begin position="167"/>
        <end position="224"/>
    </location>
</feature>
<comment type="caution">
    <text evidence="6">The sequence shown here is derived from an EMBL/GenBank/DDBJ whole genome shotgun (WGS) entry which is preliminary data.</text>
</comment>
<dbReference type="Proteomes" id="UP001530377">
    <property type="component" value="Unassembled WGS sequence"/>
</dbReference>
<evidence type="ECO:0000313" key="6">
    <source>
        <dbReference type="EMBL" id="KAL3811134.1"/>
    </source>
</evidence>
<dbReference type="EMBL" id="JALLPB020000277">
    <property type="protein sequence ID" value="KAL3811134.1"/>
    <property type="molecule type" value="Genomic_DNA"/>
</dbReference>
<accession>A0ABD3RDN2</accession>
<gene>
    <name evidence="6" type="ORF">ACHAXA_006182</name>
</gene>
<organism evidence="6 7">
    <name type="scientific">Cyclostephanos tholiformis</name>
    <dbReference type="NCBI Taxonomy" id="382380"/>
    <lineage>
        <taxon>Eukaryota</taxon>
        <taxon>Sar</taxon>
        <taxon>Stramenopiles</taxon>
        <taxon>Ochrophyta</taxon>
        <taxon>Bacillariophyta</taxon>
        <taxon>Coscinodiscophyceae</taxon>
        <taxon>Thalassiosirophycidae</taxon>
        <taxon>Stephanodiscales</taxon>
        <taxon>Stephanodiscaceae</taxon>
        <taxon>Cyclostephanos</taxon>
    </lineage>
</organism>
<evidence type="ECO:0000256" key="5">
    <source>
        <dbReference type="SAM" id="MobiDB-lite"/>
    </source>
</evidence>
<keyword evidence="3" id="KW-0808">Transferase</keyword>
<feature type="compositionally biased region" description="Basic and acidic residues" evidence="5">
    <location>
        <begin position="167"/>
        <end position="177"/>
    </location>
</feature>
<protein>
    <recommendedName>
        <fullName evidence="1">DNA (cytosine-5-)-methyltransferase</fullName>
        <ecNumber evidence="1">2.1.1.37</ecNumber>
    </recommendedName>
</protein>
<dbReference type="PROSITE" id="PS00094">
    <property type="entry name" value="C5_MTASE_1"/>
    <property type="match status" value="1"/>
</dbReference>
<dbReference type="InterPro" id="IPR018117">
    <property type="entry name" value="C5_DNA_meth_AS"/>
</dbReference>
<dbReference type="PANTHER" id="PTHR10629:SF52">
    <property type="entry name" value="DNA (CYTOSINE-5)-METHYLTRANSFERASE 1"/>
    <property type="match status" value="1"/>
</dbReference>